<dbReference type="RefSeq" id="WP_004456845.1">
    <property type="nucleotide sequence ID" value="NZ_ABDW01000020.1"/>
</dbReference>
<evidence type="ECO:0000313" key="2">
    <source>
        <dbReference type="Proteomes" id="UP000005337"/>
    </source>
</evidence>
<dbReference type="PANTHER" id="PTHR46191">
    <property type="match status" value="1"/>
</dbReference>
<dbReference type="Pfam" id="PF00702">
    <property type="entry name" value="Hydrolase"/>
    <property type="match status" value="1"/>
</dbReference>
<dbReference type="Gene3D" id="3.40.50.1000">
    <property type="entry name" value="HAD superfamily/HAD-like"/>
    <property type="match status" value="1"/>
</dbReference>
<dbReference type="Proteomes" id="UP000005337">
    <property type="component" value="Unassembled WGS sequence"/>
</dbReference>
<sequence>MIKGICFDMGGTLVKFSSPHSLVDIIMEHSELSKSEIKDLVRKHFMLKICNSDSDISEFLKKCRCNNRDKIVEIIRNRKVTYEVIDKAIDTLDILKSKGYKIGIISNTSSYNHISTEIIGIRKYIDYEIYSFEVGFVKPDIRIFKIMQKKMGFDNHELIHIGDSITSDVIGANRAGWKSLWFNEANKNSGDSMEINCLSKIVNLLN</sequence>
<comment type="caution">
    <text evidence="1">The sequence shown here is derived from an EMBL/GenBank/DDBJ whole genome shotgun (WGS) entry which is preliminary data.</text>
</comment>
<gene>
    <name evidence="1" type="ORF">AC3_A0420</name>
</gene>
<accession>B1BUL2</accession>
<protein>
    <recommendedName>
        <fullName evidence="3">HAD family hydrolase</fullName>
    </recommendedName>
</protein>
<dbReference type="PANTHER" id="PTHR46191:SF2">
    <property type="entry name" value="HALOACID DEHALOGENASE-LIKE HYDROLASE DOMAIN-CONTAINING PROTEIN 3"/>
    <property type="match status" value="1"/>
</dbReference>
<dbReference type="InterPro" id="IPR023214">
    <property type="entry name" value="HAD_sf"/>
</dbReference>
<dbReference type="AlphaFoldDB" id="B1BUL2"/>
<proteinExistence type="predicted"/>
<dbReference type="InterPro" id="IPR023198">
    <property type="entry name" value="PGP-like_dom2"/>
</dbReference>
<dbReference type="SUPFAM" id="SSF56784">
    <property type="entry name" value="HAD-like"/>
    <property type="match status" value="1"/>
</dbReference>
<dbReference type="EMBL" id="ABDW01000020">
    <property type="protein sequence ID" value="EDT14606.1"/>
    <property type="molecule type" value="Genomic_DNA"/>
</dbReference>
<name>B1BUL2_CLOPF</name>
<dbReference type="PRINTS" id="PR00413">
    <property type="entry name" value="HADHALOGNASE"/>
</dbReference>
<evidence type="ECO:0000313" key="1">
    <source>
        <dbReference type="EMBL" id="EDT14606.1"/>
    </source>
</evidence>
<dbReference type="InterPro" id="IPR036412">
    <property type="entry name" value="HAD-like_sf"/>
</dbReference>
<organism evidence="1 2">
    <name type="scientific">Clostridium perfringens E str. JGS1987</name>
    <dbReference type="NCBI Taxonomy" id="451755"/>
    <lineage>
        <taxon>Bacteria</taxon>
        <taxon>Bacillati</taxon>
        <taxon>Bacillota</taxon>
        <taxon>Clostridia</taxon>
        <taxon>Eubacteriales</taxon>
        <taxon>Clostridiaceae</taxon>
        <taxon>Clostridium</taxon>
    </lineage>
</organism>
<dbReference type="InterPro" id="IPR006439">
    <property type="entry name" value="HAD-SF_hydro_IA"/>
</dbReference>
<dbReference type="InterPro" id="IPR051828">
    <property type="entry name" value="HAD-like_hydrolase_domain"/>
</dbReference>
<dbReference type="SFLD" id="SFLDS00003">
    <property type="entry name" value="Haloacid_Dehalogenase"/>
    <property type="match status" value="1"/>
</dbReference>
<dbReference type="Gene3D" id="1.10.150.240">
    <property type="entry name" value="Putative phosphatase, domain 2"/>
    <property type="match status" value="1"/>
</dbReference>
<dbReference type="NCBIfam" id="TIGR01549">
    <property type="entry name" value="HAD-SF-IA-v1"/>
    <property type="match status" value="1"/>
</dbReference>
<dbReference type="SFLD" id="SFLDG01129">
    <property type="entry name" value="C1.5:_HAD__Beta-PGM__Phosphata"/>
    <property type="match status" value="1"/>
</dbReference>
<dbReference type="NCBIfam" id="TIGR01509">
    <property type="entry name" value="HAD-SF-IA-v3"/>
    <property type="match status" value="1"/>
</dbReference>
<evidence type="ECO:0008006" key="3">
    <source>
        <dbReference type="Google" id="ProtNLM"/>
    </source>
</evidence>
<reference evidence="1 2" key="1">
    <citation type="submission" date="2007-07" db="EMBL/GenBank/DDBJ databases">
        <title>Annotation of Clostridium perfringens E str. JGS1987.</title>
        <authorList>
            <person name="Paulsen I."/>
            <person name="Sebastian Y."/>
        </authorList>
    </citation>
    <scope>NUCLEOTIDE SEQUENCE [LARGE SCALE GENOMIC DNA]</scope>
    <source>
        <strain evidence="2">E str. JGS1987</strain>
    </source>
</reference>